<dbReference type="InterPro" id="IPR051159">
    <property type="entry name" value="Hexapeptide_acetyltransf"/>
</dbReference>
<name>A0A2D1TW71_9ACTN</name>
<evidence type="ECO:0000313" key="2">
    <source>
        <dbReference type="Proteomes" id="UP000225608"/>
    </source>
</evidence>
<dbReference type="InterPro" id="IPR001451">
    <property type="entry name" value="Hexapep"/>
</dbReference>
<dbReference type="Proteomes" id="UP000225608">
    <property type="component" value="Chromosome"/>
</dbReference>
<sequence length="243" mass="27147">MSVISKLKHLRRRVLFGDKADSETYLAHLRSIGIDIGEDCVIWTPDLTHIEEANPHLITIGSHVDITGPVTILCHDYSVGVIKRWSHGEILGNQKKVTIGNNVFLGWGCTVLAGTTIGDNVVIGAHAVAAGDLPGGFIYAGSPARPICSIEEYYDKRKKKQIDEAVAVFRAYKDRFGKTPPIEVFHEYFYLFTTDSNTLCDVFRRKLDDKGNPEECLEWLEGRGDDAPFGSYEEFCMYAESIE</sequence>
<gene>
    <name evidence="1" type="ORF">CSV91_02890</name>
</gene>
<dbReference type="SUPFAM" id="SSF51161">
    <property type="entry name" value="Trimeric LpxA-like enzymes"/>
    <property type="match status" value="1"/>
</dbReference>
<dbReference type="Pfam" id="PF00132">
    <property type="entry name" value="Hexapep"/>
    <property type="match status" value="1"/>
</dbReference>
<dbReference type="KEGG" id="caer:CSV91_02890"/>
<accession>A0A2D1TW71</accession>
<evidence type="ECO:0000313" key="1">
    <source>
        <dbReference type="EMBL" id="ATP53575.1"/>
    </source>
</evidence>
<dbReference type="AlphaFoldDB" id="A0A2D1TW71"/>
<dbReference type="EMBL" id="CP024160">
    <property type="protein sequence ID" value="ATP53575.1"/>
    <property type="molecule type" value="Genomic_DNA"/>
</dbReference>
<dbReference type="RefSeq" id="WP_099431737.1">
    <property type="nucleotide sequence ID" value="NZ_CP024160.1"/>
</dbReference>
<protein>
    <recommendedName>
        <fullName evidence="3">Acyltransferase</fullName>
    </recommendedName>
</protein>
<proteinExistence type="predicted"/>
<organism evidence="1 2">
    <name type="scientific">Collinsella aerofaciens</name>
    <dbReference type="NCBI Taxonomy" id="74426"/>
    <lineage>
        <taxon>Bacteria</taxon>
        <taxon>Bacillati</taxon>
        <taxon>Actinomycetota</taxon>
        <taxon>Coriobacteriia</taxon>
        <taxon>Coriobacteriales</taxon>
        <taxon>Coriobacteriaceae</taxon>
        <taxon>Collinsella</taxon>
    </lineage>
</organism>
<dbReference type="CDD" id="cd04647">
    <property type="entry name" value="LbH_MAT_like"/>
    <property type="match status" value="1"/>
</dbReference>
<evidence type="ECO:0008006" key="3">
    <source>
        <dbReference type="Google" id="ProtNLM"/>
    </source>
</evidence>
<dbReference type="PANTHER" id="PTHR23416">
    <property type="entry name" value="SIALIC ACID SYNTHASE-RELATED"/>
    <property type="match status" value="1"/>
</dbReference>
<reference evidence="1 2" key="1">
    <citation type="submission" date="2017-10" db="EMBL/GenBank/DDBJ databases">
        <title>Complete genome sequence of Collinsella aerofaciens isolated from the gut of a healthy adult Indian.</title>
        <authorList>
            <person name="Bag S."/>
            <person name="Ghosh T.S."/>
            <person name="Das B."/>
        </authorList>
    </citation>
    <scope>NUCLEOTIDE SEQUENCE [LARGE SCALE GENOMIC DNA]</scope>
    <source>
        <strain evidence="2">indica</strain>
    </source>
</reference>
<dbReference type="InterPro" id="IPR011004">
    <property type="entry name" value="Trimer_LpxA-like_sf"/>
</dbReference>
<dbReference type="Gene3D" id="2.160.10.10">
    <property type="entry name" value="Hexapeptide repeat proteins"/>
    <property type="match status" value="1"/>
</dbReference>